<accession>A0A1V0NDA1</accession>
<reference evidence="1 2" key="1">
    <citation type="journal article" date="2017" name="BMC Genomics">
        <title>Comparative and functional genomics of the Lactococcus lactis taxon; insights into evolution and niche adaptation.</title>
        <authorList>
            <person name="Kelleher P."/>
            <person name="Bottacini F."/>
            <person name="Mahony J."/>
            <person name="Kilcawley K.N."/>
            <person name="van Sinderen D."/>
        </authorList>
    </citation>
    <scope>NUCLEOTIDE SEQUENCE [LARGE SCALE GENOMIC DNA]</scope>
    <source>
        <strain evidence="1 2">275</strain>
    </source>
</reference>
<dbReference type="EMBL" id="CP015897">
    <property type="protein sequence ID" value="ARD97913.1"/>
    <property type="molecule type" value="Genomic_DNA"/>
</dbReference>
<proteinExistence type="predicted"/>
<dbReference type="Proteomes" id="UP000192085">
    <property type="component" value="Chromosome"/>
</dbReference>
<protein>
    <submittedName>
        <fullName evidence="1">Uncharacterized protein</fullName>
    </submittedName>
</protein>
<name>A0A1V0NDA1_LACLL</name>
<organism evidence="1 2">
    <name type="scientific">Lactococcus lactis subsp. lactis</name>
    <name type="common">Streptococcus lactis</name>
    <dbReference type="NCBI Taxonomy" id="1360"/>
    <lineage>
        <taxon>Bacteria</taxon>
        <taxon>Bacillati</taxon>
        <taxon>Bacillota</taxon>
        <taxon>Bacilli</taxon>
        <taxon>Lactobacillales</taxon>
        <taxon>Streptococcaceae</taxon>
        <taxon>Lactococcus</taxon>
    </lineage>
</organism>
<dbReference type="AlphaFoldDB" id="A0A1V0NDA1"/>
<evidence type="ECO:0000313" key="1">
    <source>
        <dbReference type="EMBL" id="ARD97913.1"/>
    </source>
</evidence>
<gene>
    <name evidence="1" type="ORF">LL275_0276</name>
</gene>
<sequence>MIVPLADRLEAIVTFAFDESIGKLGAFEVEELVGAELELIEAETPDELALPSVLGAKLACEVGELASKADELTCEVGTSACELPAFPSVVESDTAREEFTVGSVTASV</sequence>
<evidence type="ECO:0000313" key="2">
    <source>
        <dbReference type="Proteomes" id="UP000192085"/>
    </source>
</evidence>